<feature type="transmembrane region" description="Helical" evidence="1">
    <location>
        <begin position="102"/>
        <end position="123"/>
    </location>
</feature>
<dbReference type="OrthoDB" id="3210850at2759"/>
<keyword evidence="1" id="KW-1133">Transmembrane helix</keyword>
<gene>
    <name evidence="2" type="ORF">BCR42DRAFT_489765</name>
</gene>
<evidence type="ECO:0000256" key="1">
    <source>
        <dbReference type="SAM" id="Phobius"/>
    </source>
</evidence>
<dbReference type="AlphaFoldDB" id="A0A1X2IPE3"/>
<evidence type="ECO:0008006" key="4">
    <source>
        <dbReference type="Google" id="ProtNLM"/>
    </source>
</evidence>
<dbReference type="PANTHER" id="PTHR38848">
    <property type="entry name" value="G-PROTEIN COUPLED RECEPTORS FAMILY 3 PROFILE DOMAIN-CONTAINING PROTEIN"/>
    <property type="match status" value="1"/>
</dbReference>
<dbReference type="Proteomes" id="UP000193560">
    <property type="component" value="Unassembled WGS sequence"/>
</dbReference>
<feature type="transmembrane region" description="Helical" evidence="1">
    <location>
        <begin position="330"/>
        <end position="348"/>
    </location>
</feature>
<evidence type="ECO:0000313" key="3">
    <source>
        <dbReference type="Proteomes" id="UP000193560"/>
    </source>
</evidence>
<protein>
    <recommendedName>
        <fullName evidence="4">G-protein coupled receptors family 1 profile domain-containing protein</fullName>
    </recommendedName>
</protein>
<reference evidence="2 3" key="1">
    <citation type="submission" date="2016-07" db="EMBL/GenBank/DDBJ databases">
        <title>Pervasive Adenine N6-methylation of Active Genes in Fungi.</title>
        <authorList>
            <consortium name="DOE Joint Genome Institute"/>
            <person name="Mondo S.J."/>
            <person name="Dannebaum R.O."/>
            <person name="Kuo R.C."/>
            <person name="Labutti K."/>
            <person name="Haridas S."/>
            <person name="Kuo A."/>
            <person name="Salamov A."/>
            <person name="Ahrendt S.R."/>
            <person name="Lipzen A."/>
            <person name="Sullivan W."/>
            <person name="Andreopoulos W.B."/>
            <person name="Clum A."/>
            <person name="Lindquist E."/>
            <person name="Daum C."/>
            <person name="Ramamoorthy G.K."/>
            <person name="Gryganskyi A."/>
            <person name="Culley D."/>
            <person name="Magnuson J.K."/>
            <person name="James T.Y."/>
            <person name="O'Malley M.A."/>
            <person name="Stajich J.E."/>
            <person name="Spatafora J.W."/>
            <person name="Visel A."/>
            <person name="Grigoriev I.V."/>
        </authorList>
    </citation>
    <scope>NUCLEOTIDE SEQUENCE [LARGE SCALE GENOMIC DNA]</scope>
    <source>
        <strain evidence="2 3">NRRL 1336</strain>
    </source>
</reference>
<feature type="transmembrane region" description="Helical" evidence="1">
    <location>
        <begin position="227"/>
        <end position="247"/>
    </location>
</feature>
<dbReference type="PANTHER" id="PTHR38848:SF3">
    <property type="entry name" value="G-PROTEIN COUPLED RECEPTORS FAMILY 3 PROFILE DOMAIN-CONTAINING PROTEIN"/>
    <property type="match status" value="1"/>
</dbReference>
<feature type="transmembrane region" description="Helical" evidence="1">
    <location>
        <begin position="144"/>
        <end position="167"/>
    </location>
</feature>
<evidence type="ECO:0000313" key="2">
    <source>
        <dbReference type="EMBL" id="ORZ19896.1"/>
    </source>
</evidence>
<feature type="transmembrane region" description="Helical" evidence="1">
    <location>
        <begin position="70"/>
        <end position="90"/>
    </location>
</feature>
<feature type="transmembrane region" description="Helical" evidence="1">
    <location>
        <begin position="253"/>
        <end position="275"/>
    </location>
</feature>
<proteinExistence type="predicted"/>
<dbReference type="EMBL" id="MCGE01000007">
    <property type="protein sequence ID" value="ORZ19896.1"/>
    <property type="molecule type" value="Genomic_DNA"/>
</dbReference>
<name>A0A1X2IPE3_9FUNG</name>
<sequence>MGVKGDFSRNKMSQDNATTTKIVVDQGIVGPDTMEIGSEFISLACITVLAVALGAKTFNEKVKTLNYGRVLVIALYTLSWAFAASSVVVVSTNDNNIVSCTLGMMSCDFFYAGSKIAIYAWLIERVHLVTAVKTTRLKTCQYKFHICLLLPYVLIFILMLTFRNIYIEEDGKCTIGLQYIASIPLLVYDFIFNCYLTWLFMRPLMNVGRNSRTDWKRSKLYRLARRTLVASVVCLAISFINVLLVVTSAGHQRGLICLTACTLDVTINVITVHWVTTNSGKSKNNGATTQKNMHTADHMTAEMTFDGTDTHHEKTMKYDMPMVKPKIESVMMMTVLSIYPLMASMVPIDLVS</sequence>
<organism evidence="2 3">
    <name type="scientific">Absidia repens</name>
    <dbReference type="NCBI Taxonomy" id="90262"/>
    <lineage>
        <taxon>Eukaryota</taxon>
        <taxon>Fungi</taxon>
        <taxon>Fungi incertae sedis</taxon>
        <taxon>Mucoromycota</taxon>
        <taxon>Mucoromycotina</taxon>
        <taxon>Mucoromycetes</taxon>
        <taxon>Mucorales</taxon>
        <taxon>Cunninghamellaceae</taxon>
        <taxon>Absidia</taxon>
    </lineage>
</organism>
<feature type="transmembrane region" description="Helical" evidence="1">
    <location>
        <begin position="179"/>
        <end position="201"/>
    </location>
</feature>
<feature type="transmembrane region" description="Helical" evidence="1">
    <location>
        <begin position="40"/>
        <end position="58"/>
    </location>
</feature>
<accession>A0A1X2IPE3</accession>
<comment type="caution">
    <text evidence="2">The sequence shown here is derived from an EMBL/GenBank/DDBJ whole genome shotgun (WGS) entry which is preliminary data.</text>
</comment>
<keyword evidence="1" id="KW-0472">Membrane</keyword>
<keyword evidence="1" id="KW-0812">Transmembrane</keyword>
<keyword evidence="3" id="KW-1185">Reference proteome</keyword>